<sequence>MEQLKVILWVCFYANSLPTKVAFKHERIRVKHRLVGRKVDKETLFVASIHRGSKPVLAPLTVPLALLAQKKVALCIIVGSHLPCSSEIALVQWQACRMNLSCRLRKNQDRVGSGTGGEKEDVGGR</sequence>
<organism evidence="1 2">
    <name type="scientific">Polarella glacialis</name>
    <name type="common">Dinoflagellate</name>
    <dbReference type="NCBI Taxonomy" id="89957"/>
    <lineage>
        <taxon>Eukaryota</taxon>
        <taxon>Sar</taxon>
        <taxon>Alveolata</taxon>
        <taxon>Dinophyceae</taxon>
        <taxon>Suessiales</taxon>
        <taxon>Suessiaceae</taxon>
        <taxon>Polarella</taxon>
    </lineage>
</organism>
<gene>
    <name evidence="1" type="ORF">PGLA2088_LOCUS37038</name>
</gene>
<evidence type="ECO:0000313" key="1">
    <source>
        <dbReference type="EMBL" id="CAE8712444.1"/>
    </source>
</evidence>
<name>A0A813KTG7_POLGL</name>
<dbReference type="Proteomes" id="UP000626109">
    <property type="component" value="Unassembled WGS sequence"/>
</dbReference>
<dbReference type="EMBL" id="CAJNNW010032328">
    <property type="protein sequence ID" value="CAE8712444.1"/>
    <property type="molecule type" value="Genomic_DNA"/>
</dbReference>
<dbReference type="AlphaFoldDB" id="A0A813KTG7"/>
<proteinExistence type="predicted"/>
<comment type="caution">
    <text evidence="1">The sequence shown here is derived from an EMBL/GenBank/DDBJ whole genome shotgun (WGS) entry which is preliminary data.</text>
</comment>
<evidence type="ECO:0000313" key="2">
    <source>
        <dbReference type="Proteomes" id="UP000626109"/>
    </source>
</evidence>
<accession>A0A813KTG7</accession>
<reference evidence="1" key="1">
    <citation type="submission" date="2021-02" db="EMBL/GenBank/DDBJ databases">
        <authorList>
            <person name="Dougan E. K."/>
            <person name="Rhodes N."/>
            <person name="Thang M."/>
            <person name="Chan C."/>
        </authorList>
    </citation>
    <scope>NUCLEOTIDE SEQUENCE</scope>
</reference>
<protein>
    <submittedName>
        <fullName evidence="1">Uncharacterized protein</fullName>
    </submittedName>
</protein>